<dbReference type="InterPro" id="IPR029044">
    <property type="entry name" value="Nucleotide-diphossugar_trans"/>
</dbReference>
<dbReference type="PANTHER" id="PTHR40743">
    <property type="entry name" value="NUCLEOTIDE-DIPHOSPHO-SUGAR TRANSFERASE CONTAINING PROTEIN"/>
    <property type="match status" value="1"/>
</dbReference>
<evidence type="ECO:0000313" key="1">
    <source>
        <dbReference type="EMBL" id="KAA8497874.1"/>
    </source>
</evidence>
<accession>A0A5J4Z4K6</accession>
<organism evidence="1 2">
    <name type="scientific">Porphyridium purpureum</name>
    <name type="common">Red alga</name>
    <name type="synonym">Porphyridium cruentum</name>
    <dbReference type="NCBI Taxonomy" id="35688"/>
    <lineage>
        <taxon>Eukaryota</taxon>
        <taxon>Rhodophyta</taxon>
        <taxon>Bangiophyceae</taxon>
        <taxon>Porphyridiales</taxon>
        <taxon>Porphyridiaceae</taxon>
        <taxon>Porphyridium</taxon>
    </lineage>
</organism>
<dbReference type="Gene3D" id="3.40.50.11340">
    <property type="match status" value="1"/>
</dbReference>
<keyword evidence="2" id="KW-1185">Reference proteome</keyword>
<dbReference type="SUPFAM" id="SSF53448">
    <property type="entry name" value="Nucleotide-diphospho-sugar transferases"/>
    <property type="match status" value="1"/>
</dbReference>
<dbReference type="Gene3D" id="3.40.50.11350">
    <property type="match status" value="1"/>
</dbReference>
<dbReference type="Gene3D" id="3.90.550.10">
    <property type="entry name" value="Spore Coat Polysaccharide Biosynthesis Protein SpsA, Chain A"/>
    <property type="match status" value="1"/>
</dbReference>
<comment type="caution">
    <text evidence="1">The sequence shown here is derived from an EMBL/GenBank/DDBJ whole genome shotgun (WGS) entry which is preliminary data.</text>
</comment>
<dbReference type="Proteomes" id="UP000324585">
    <property type="component" value="Unassembled WGS sequence"/>
</dbReference>
<evidence type="ECO:0008006" key="3">
    <source>
        <dbReference type="Google" id="ProtNLM"/>
    </source>
</evidence>
<reference evidence="2" key="1">
    <citation type="journal article" date="2019" name="Nat. Commun.">
        <title>Expansion of phycobilisome linker gene families in mesophilic red algae.</title>
        <authorList>
            <person name="Lee J."/>
            <person name="Kim D."/>
            <person name="Bhattacharya D."/>
            <person name="Yoon H.S."/>
        </authorList>
    </citation>
    <scope>NUCLEOTIDE SEQUENCE [LARGE SCALE GENOMIC DNA]</scope>
    <source>
        <strain evidence="2">CCMP 1328</strain>
    </source>
</reference>
<gene>
    <name evidence="1" type="ORF">FVE85_5459</name>
</gene>
<protein>
    <recommendedName>
        <fullName evidence="3">Glycosyltransferase 2-like domain-containing protein</fullName>
    </recommendedName>
</protein>
<dbReference type="OrthoDB" id="10548783at2759"/>
<dbReference type="EMBL" id="VRMN01000001">
    <property type="protein sequence ID" value="KAA8497874.1"/>
    <property type="molecule type" value="Genomic_DNA"/>
</dbReference>
<dbReference type="PANTHER" id="PTHR40743:SF1">
    <property type="entry name" value="POSSIBLE GLYCOSYLTRANSFERASE"/>
    <property type="match status" value="1"/>
</dbReference>
<proteinExistence type="predicted"/>
<name>A0A5J4Z4K6_PORPP</name>
<sequence length="802" mass="88367">MKSVTVKDMRRALLDLKNADFKSRSRTVTLLVLAFSIVLLCALLLASLGGRSNDKSLRHRPADPALAMLEHPVEMLFLKAKLLAKRQLKQRGSKQSTTGHSAPDLLAQSKDASLDLTGLHRSDHDPGASAVVVAAELDDLVLPQNIVLVAGDSLLPEKPGFALVTACSKQPFHLVQNTLDSLLMTSEISEVVLLDWASEPSLTDQFEPLVASNDRFKLVRVNLERDFSFARALNLAATMASHRTLVFLSCEYELGPGTLQHDLRPQESGMIQATPSGSLVVIERIEFWKLQGLDERLAARVYWPMDSSSSAATSTTSATGSGLNWPMSEFLERARRASMQIVPLEESLARLVVIAGEDGDVPDDAPSVDASSSSAAILDEVEAEFESMLLKQLGSWPDTGCEPAPPTFSSVKSNSQCSCCSSYLVQYAGNGFVSVRAVSKPKTLPLYLPETESNELWMNAIASRANKRFLVPRAVIDHVPVAGQRELIMEQLLQGRKLFIAHVQHGLGNRLRALASAMAFARATQRVLLVVWEKDAHLQALYEELFEPNAQFDVISEWPLSWSEIMELARSPDGGDDNGDWSGCVLYNYMEGEEGAHKGAVIVHDPERHIYFRSSSVLNATGKLVTWKLESQMLHTLQPVEEVVRLVDSLGSVVSDSVGVHVRMELLADAAEPQVDYGPNATRTINYWRSRSHVRVFVAKMAKILSTDPSTTFYVASDTTSAIETILQSLPAKSIRYLARQCNDRRGECERYALADILLLSRTRYMLGSTWSSFTEAAQRLGGQKVLFSGKDFGLDEPEPWQ</sequence>
<dbReference type="AlphaFoldDB" id="A0A5J4Z4K6"/>
<evidence type="ECO:0000313" key="2">
    <source>
        <dbReference type="Proteomes" id="UP000324585"/>
    </source>
</evidence>